<evidence type="ECO:0000313" key="2">
    <source>
        <dbReference type="Proteomes" id="UP000596276"/>
    </source>
</evidence>
<dbReference type="EMBL" id="CP044622">
    <property type="protein sequence ID" value="QRD82038.1"/>
    <property type="molecule type" value="Genomic_DNA"/>
</dbReference>
<accession>A0A7U2ME52</accession>
<dbReference type="AlphaFoldDB" id="A0A7U2ME52"/>
<organism evidence="1 2">
    <name type="scientific">Aspergillus flavus (strain ATCC 200026 / FGSC A1120 / IAM 13836 / NRRL 3357 / JCM 12722 / SRRC 167)</name>
    <dbReference type="NCBI Taxonomy" id="332952"/>
    <lineage>
        <taxon>Eukaryota</taxon>
        <taxon>Fungi</taxon>
        <taxon>Dikarya</taxon>
        <taxon>Ascomycota</taxon>
        <taxon>Pezizomycotina</taxon>
        <taxon>Eurotiomycetes</taxon>
        <taxon>Eurotiomycetidae</taxon>
        <taxon>Eurotiales</taxon>
        <taxon>Aspergillaceae</taxon>
        <taxon>Aspergillus</taxon>
        <taxon>Aspergillus subgen. Circumdati</taxon>
    </lineage>
</organism>
<protein>
    <submittedName>
        <fullName evidence="1">Uncharacterized protein</fullName>
    </submittedName>
</protein>
<sequence length="69" mass="7822">MEQTTSQVSIISILEYNGWDFENPRCPLWLVKGRSLLLSKVPATTRLSSSSQQHKARLISVSQPFNSCR</sequence>
<dbReference type="VEuPathDB" id="FungiDB:F9C07_3044"/>
<dbReference type="Proteomes" id="UP000596276">
    <property type="component" value="Chromosome 2"/>
</dbReference>
<proteinExistence type="predicted"/>
<gene>
    <name evidence="1" type="ORF">F9C07_3044</name>
</gene>
<keyword evidence="2" id="KW-1185">Reference proteome</keyword>
<reference evidence="2" key="1">
    <citation type="journal article" date="2021" name="G3 (Bethesda)">
        <title>Chromosome assembled and annotated genome sequence of Aspergillus flavus NRRL 3357.</title>
        <authorList>
            <person name="Skerker J.M."/>
            <person name="Pianalto K.M."/>
            <person name="Mondo S.J."/>
            <person name="Yang K."/>
            <person name="Arkin A.P."/>
            <person name="Keller N.P."/>
            <person name="Grigoriev I.V."/>
            <person name="Louise Glass N.L."/>
        </authorList>
    </citation>
    <scope>NUCLEOTIDE SEQUENCE [LARGE SCALE GENOMIC DNA]</scope>
    <source>
        <strain evidence="2">ATCC 200026 / FGSC A1120 / IAM 13836 / NRRL 3357 / JCM 12722 / SRRC 167</strain>
    </source>
</reference>
<evidence type="ECO:0000313" key="1">
    <source>
        <dbReference type="EMBL" id="QRD82038.1"/>
    </source>
</evidence>
<name>A0A7U2ME52_ASPFN</name>